<dbReference type="Proteomes" id="UP001234581">
    <property type="component" value="Unassembled WGS sequence"/>
</dbReference>
<feature type="compositionally biased region" description="Low complexity" evidence="1">
    <location>
        <begin position="164"/>
        <end position="175"/>
    </location>
</feature>
<feature type="region of interest" description="Disordered" evidence="1">
    <location>
        <begin position="241"/>
        <end position="314"/>
    </location>
</feature>
<dbReference type="AlphaFoldDB" id="A0AAD7UZP2"/>
<evidence type="ECO:0000313" key="2">
    <source>
        <dbReference type="EMBL" id="KAJ8655816.1"/>
    </source>
</evidence>
<keyword evidence="3" id="KW-1185">Reference proteome</keyword>
<dbReference type="GeneID" id="83215887"/>
<feature type="compositionally biased region" description="Polar residues" evidence="1">
    <location>
        <begin position="74"/>
        <end position="87"/>
    </location>
</feature>
<feature type="compositionally biased region" description="Polar residues" evidence="1">
    <location>
        <begin position="110"/>
        <end position="123"/>
    </location>
</feature>
<proteinExistence type="predicted"/>
<organism evidence="2 3">
    <name type="scientific">Lichtheimia ornata</name>
    <dbReference type="NCBI Taxonomy" id="688661"/>
    <lineage>
        <taxon>Eukaryota</taxon>
        <taxon>Fungi</taxon>
        <taxon>Fungi incertae sedis</taxon>
        <taxon>Mucoromycota</taxon>
        <taxon>Mucoromycotina</taxon>
        <taxon>Mucoromycetes</taxon>
        <taxon>Mucorales</taxon>
        <taxon>Lichtheimiaceae</taxon>
        <taxon>Lichtheimia</taxon>
    </lineage>
</organism>
<reference evidence="2 3" key="1">
    <citation type="submission" date="2023-03" db="EMBL/GenBank/DDBJ databases">
        <title>Genome sequence of Lichtheimia ornata CBS 291.66.</title>
        <authorList>
            <person name="Mohabir J.T."/>
            <person name="Shea T.P."/>
            <person name="Kurbessoian T."/>
            <person name="Berby B."/>
            <person name="Fontaine J."/>
            <person name="Livny J."/>
            <person name="Gnirke A."/>
            <person name="Stajich J.E."/>
            <person name="Cuomo C.A."/>
        </authorList>
    </citation>
    <scope>NUCLEOTIDE SEQUENCE [LARGE SCALE GENOMIC DNA]</scope>
    <source>
        <strain evidence="2">CBS 291.66</strain>
    </source>
</reference>
<evidence type="ECO:0000313" key="3">
    <source>
        <dbReference type="Proteomes" id="UP001234581"/>
    </source>
</evidence>
<feature type="compositionally biased region" description="Basic residues" evidence="1">
    <location>
        <begin position="1"/>
        <end position="13"/>
    </location>
</feature>
<feature type="region of interest" description="Disordered" evidence="1">
    <location>
        <begin position="58"/>
        <end position="183"/>
    </location>
</feature>
<feature type="region of interest" description="Disordered" evidence="1">
    <location>
        <begin position="1"/>
        <end position="30"/>
    </location>
</feature>
<name>A0AAD7UZP2_9FUNG</name>
<dbReference type="RefSeq" id="XP_058340729.1">
    <property type="nucleotide sequence ID" value="XM_058488483.1"/>
</dbReference>
<feature type="compositionally biased region" description="Polar residues" evidence="1">
    <location>
        <begin position="146"/>
        <end position="156"/>
    </location>
</feature>
<feature type="compositionally biased region" description="Acidic residues" evidence="1">
    <location>
        <begin position="283"/>
        <end position="313"/>
    </location>
</feature>
<dbReference type="EMBL" id="JARTCD010000045">
    <property type="protein sequence ID" value="KAJ8655816.1"/>
    <property type="molecule type" value="Genomic_DNA"/>
</dbReference>
<gene>
    <name evidence="2" type="ORF">O0I10_008480</name>
</gene>
<evidence type="ECO:0000256" key="1">
    <source>
        <dbReference type="SAM" id="MobiDB-lite"/>
    </source>
</evidence>
<sequence length="434" mass="49787">MPLKKLFKSKRKLGRMESISRNLPMDPSGILTREFPSLVSRAKSPTDVLDLVGYPQFTTEGANTYTPPPITSVLHRSSQQTDETSLASQQQPPPSSKPIRPTVGPRRSSFHTFSYDQGATTSSHSRKRSVSTPPPLMMPKPINAVPPTQHTVLQSTAKDKTQVASSPSSGEESGAFHVARSSCTEQELESIYQQLKHYQQEQQEWLKREKERRQREDWMYAKLCELQQQLQQLSTRVTGAGAGDIQPLSTCSPPFRRRQSSIRMDESHGDDDDLEHEACCLSVDDEDEEDDEASSGYASEEEEEEESEQEDEDDRRCRYYYYYRRHPATAAAAAAAYQQQQHHRQRPWSSTMMAHPYYHHHPQQQYHRAAHHYAYPRGSWPVRRRKSSDTSIRSVPNLVRRSSSTASRFQGPPPFVFPHDERMIRNRRAPINMM</sequence>
<protein>
    <submittedName>
        <fullName evidence="2">Uncharacterized protein</fullName>
    </submittedName>
</protein>
<comment type="caution">
    <text evidence="2">The sequence shown here is derived from an EMBL/GenBank/DDBJ whole genome shotgun (WGS) entry which is preliminary data.</text>
</comment>
<accession>A0AAD7UZP2</accession>